<evidence type="ECO:0000313" key="5">
    <source>
        <dbReference type="Proteomes" id="UP000185608"/>
    </source>
</evidence>
<evidence type="ECO:0000313" key="6">
    <source>
        <dbReference type="Proteomes" id="UP000186165"/>
    </source>
</evidence>
<dbReference type="STRING" id="1873524.HSR6_1287"/>
<dbReference type="InterPro" id="IPR001845">
    <property type="entry name" value="HTH_ArsR_DNA-bd_dom"/>
</dbReference>
<sequence>MSSPLTQIRPGESTAATEPRVVSLDGPNVDAVFEALSSATRRQMLEHLYEDPATPSELADATDTSLQNVHYHLEKLGEVDLVESVGTRYSEKGAEMSVFAPTSDPLVIVEGEDARSEMENKLKRMIGGFSAVFAGGVLAQFALGERISPGESSGDQVMLQTATDSANATPGLIEQIGNFLVEPGVMVLVGGLLALLVLEAVYRRQ</sequence>
<dbReference type="InterPro" id="IPR036390">
    <property type="entry name" value="WH_DNA-bd_sf"/>
</dbReference>
<keyword evidence="6" id="KW-1185">Reference proteome</keyword>
<dbReference type="KEGG" id="hhsr:HSR6_1287"/>
<dbReference type="InterPro" id="IPR036388">
    <property type="entry name" value="WH-like_DNA-bd_sf"/>
</dbReference>
<evidence type="ECO:0000313" key="4">
    <source>
        <dbReference type="EMBL" id="APE95731.1"/>
    </source>
</evidence>
<dbReference type="Pfam" id="PF12840">
    <property type="entry name" value="HTH_20"/>
    <property type="match status" value="1"/>
</dbReference>
<name>A0A1D8S4X2_9EURY</name>
<proteinExistence type="predicted"/>
<dbReference type="PANTHER" id="PTHR38600:SF1">
    <property type="entry name" value="TRANSCRIPTIONAL REGULATORY PROTEIN"/>
    <property type="match status" value="1"/>
</dbReference>
<reference evidence="3 5" key="1">
    <citation type="submission" date="2016-06" db="EMBL/GenBank/DDBJ databases">
        <title>Discovery of anaerobic lithoheterotrophic haloarchaeon capable of sulfur respiration by hydrogen and formate.</title>
        <authorList>
            <person name="Sorokin D.Y."/>
            <person name="Kublanov I.V."/>
            <person name="Roman P."/>
            <person name="Sinninghe Damste J.S."/>
            <person name="Golyshin P.N."/>
            <person name="Rojo D."/>
            <person name="Ciordia S."/>
            <person name="Mena Md.C."/>
            <person name="Ferrer M."/>
            <person name="Smedile F."/>
            <person name="Messina E."/>
            <person name="La Cono V."/>
            <person name="Yakimov M.M."/>
        </authorList>
    </citation>
    <scope>NUCLEOTIDE SEQUENCE [LARGE SCALE GENOMIC DNA]</scope>
    <source>
        <strain evidence="3 5">HTSR1</strain>
    </source>
</reference>
<dbReference type="OrthoDB" id="11368at2157"/>
<keyword evidence="1" id="KW-0812">Transmembrane</keyword>
<protein>
    <submittedName>
        <fullName evidence="3">ArsR family transcriptional regulator</fullName>
    </submittedName>
</protein>
<reference evidence="6" key="2">
    <citation type="submission" date="2016-08" db="EMBL/GenBank/DDBJ databases">
        <title>Discovery of first anaerobic lithoheterotrophic haloarchae widely represented in hypersaline habitats.</title>
        <authorList>
            <person name="Sorokin D.Y."/>
            <person name="Kublanov I.V."/>
            <person name="Roman P."/>
            <person name="Sinninghe Damste J.S."/>
            <person name="Golyshin P.N."/>
            <person name="Rojo D."/>
            <person name="Ciordia S."/>
            <person name="Mena Md.C."/>
            <person name="Ferrer M."/>
            <person name="Smedile F."/>
            <person name="Messina E."/>
            <person name="La Cono V."/>
            <person name="Yakimov M.M."/>
        </authorList>
    </citation>
    <scope>NUCLEOTIDE SEQUENCE [LARGE SCALE GENOMIC DNA]</scope>
    <source>
        <strain evidence="6">HSR6</strain>
    </source>
</reference>
<dbReference type="Proteomes" id="UP000185608">
    <property type="component" value="Chromosome"/>
</dbReference>
<evidence type="ECO:0000313" key="3">
    <source>
        <dbReference type="EMBL" id="AOW80395.1"/>
    </source>
</evidence>
<dbReference type="CDD" id="cd00090">
    <property type="entry name" value="HTH_ARSR"/>
    <property type="match status" value="1"/>
</dbReference>
<dbReference type="Proteomes" id="UP000186165">
    <property type="component" value="Chromosome"/>
</dbReference>
<dbReference type="EMBL" id="CP016804">
    <property type="protein sequence ID" value="APE95731.1"/>
    <property type="molecule type" value="Genomic_DNA"/>
</dbReference>
<evidence type="ECO:0000259" key="2">
    <source>
        <dbReference type="SMART" id="SM00418"/>
    </source>
</evidence>
<reference evidence="4" key="3">
    <citation type="journal article" date="2017" name="ISME J.">
        <title>Discovery of anaerobic lithoheterotrophic haloarchaea, ubiquitous in hypersaline habitats.</title>
        <authorList>
            <person name="Sorokin D.Y."/>
            <person name="Messina E."/>
            <person name="Smedile F."/>
            <person name="Roman P."/>
            <person name="Damste J.S.S."/>
            <person name="Ciordia S."/>
            <person name="Mena M.C."/>
            <person name="Ferrer M."/>
            <person name="Golyshin P.N."/>
            <person name="Kublanov I.V."/>
            <person name="Samarov N.I."/>
            <person name="Toshchakov S.V."/>
            <person name="La Cono V."/>
            <person name="Yakimov M.M."/>
        </authorList>
    </citation>
    <scope>NUCLEOTIDE SEQUENCE</scope>
    <source>
        <strain evidence="4">HSR6</strain>
    </source>
</reference>
<dbReference type="GeneID" id="30417817"/>
<dbReference type="KEGG" id="halh:HTSR_1217"/>
<dbReference type="SMART" id="SM00418">
    <property type="entry name" value="HTH_ARSR"/>
    <property type="match status" value="1"/>
</dbReference>
<feature type="transmembrane region" description="Helical" evidence="1">
    <location>
        <begin position="125"/>
        <end position="143"/>
    </location>
</feature>
<dbReference type="RefSeq" id="WP_070365086.1">
    <property type="nucleotide sequence ID" value="NZ_CP016070.1"/>
</dbReference>
<dbReference type="SUPFAM" id="SSF46785">
    <property type="entry name" value="Winged helix' DNA-binding domain"/>
    <property type="match status" value="1"/>
</dbReference>
<dbReference type="PANTHER" id="PTHR38600">
    <property type="entry name" value="TRANSCRIPTIONAL REGULATORY PROTEIN"/>
    <property type="match status" value="1"/>
</dbReference>
<dbReference type="AlphaFoldDB" id="A0A1D8S4X2"/>
<organism evidence="3 5">
    <name type="scientific">Halodesulfurarchaeum formicicum</name>
    <dbReference type="NCBI Taxonomy" id="1873524"/>
    <lineage>
        <taxon>Archaea</taxon>
        <taxon>Methanobacteriati</taxon>
        <taxon>Methanobacteriota</taxon>
        <taxon>Stenosarchaea group</taxon>
        <taxon>Halobacteria</taxon>
        <taxon>Halobacteriales</taxon>
        <taxon>Halobacteriaceae</taxon>
        <taxon>Halodesulfurarchaeum</taxon>
    </lineage>
</organism>
<dbReference type="Gene3D" id="1.10.10.10">
    <property type="entry name" value="Winged helix-like DNA-binding domain superfamily/Winged helix DNA-binding domain"/>
    <property type="match status" value="1"/>
</dbReference>
<evidence type="ECO:0000256" key="1">
    <source>
        <dbReference type="SAM" id="Phobius"/>
    </source>
</evidence>
<keyword evidence="1" id="KW-1133">Transmembrane helix</keyword>
<feature type="transmembrane region" description="Helical" evidence="1">
    <location>
        <begin position="184"/>
        <end position="202"/>
    </location>
</feature>
<accession>A0A1J1AD78</accession>
<accession>A0A1D8S4X2</accession>
<dbReference type="EMBL" id="CP016070">
    <property type="protein sequence ID" value="AOW80395.1"/>
    <property type="molecule type" value="Genomic_DNA"/>
</dbReference>
<dbReference type="InterPro" id="IPR011991">
    <property type="entry name" value="ArsR-like_HTH"/>
</dbReference>
<dbReference type="GO" id="GO:0003700">
    <property type="term" value="F:DNA-binding transcription factor activity"/>
    <property type="evidence" value="ECO:0007669"/>
    <property type="project" value="InterPro"/>
</dbReference>
<gene>
    <name evidence="4" type="ORF">HSR6_1287</name>
    <name evidence="3" type="ORF">HTSR_1217</name>
</gene>
<keyword evidence="1" id="KW-0472">Membrane</keyword>
<feature type="domain" description="HTH arsR-type" evidence="2">
    <location>
        <begin position="31"/>
        <end position="120"/>
    </location>
</feature>